<feature type="transmembrane region" description="Helical" evidence="6">
    <location>
        <begin position="261"/>
        <end position="287"/>
    </location>
</feature>
<evidence type="ECO:0000313" key="8">
    <source>
        <dbReference type="EMBL" id="MDR6530542.1"/>
    </source>
</evidence>
<keyword evidence="5 6" id="KW-0472">Membrane</keyword>
<dbReference type="Gene3D" id="1.20.81.30">
    <property type="entry name" value="Type II secretion system (T2SS), domain F"/>
    <property type="match status" value="1"/>
</dbReference>
<protein>
    <submittedName>
        <fullName evidence="8">Tight adherence protein B</fullName>
    </submittedName>
</protein>
<evidence type="ECO:0000259" key="7">
    <source>
        <dbReference type="Pfam" id="PF00482"/>
    </source>
</evidence>
<gene>
    <name evidence="8" type="ORF">J2800_001278</name>
</gene>
<comment type="caution">
    <text evidence="8">The sequence shown here is derived from an EMBL/GenBank/DDBJ whole genome shotgun (WGS) entry which is preliminary data.</text>
</comment>
<keyword evidence="2" id="KW-1003">Cell membrane</keyword>
<comment type="subcellular location">
    <subcellularLocation>
        <location evidence="1">Cell membrane</location>
        <topology evidence="1">Multi-pass membrane protein</topology>
    </subcellularLocation>
</comment>
<evidence type="ECO:0000256" key="1">
    <source>
        <dbReference type="ARBA" id="ARBA00004651"/>
    </source>
</evidence>
<dbReference type="EMBL" id="JAVDRL010000003">
    <property type="protein sequence ID" value="MDR6530542.1"/>
    <property type="molecule type" value="Genomic_DNA"/>
</dbReference>
<name>A0ABU1MWW4_9CAUL</name>
<proteinExistence type="predicted"/>
<dbReference type="PANTHER" id="PTHR35007">
    <property type="entry name" value="INTEGRAL MEMBRANE PROTEIN-RELATED"/>
    <property type="match status" value="1"/>
</dbReference>
<keyword evidence="4 6" id="KW-1133">Transmembrane helix</keyword>
<dbReference type="RefSeq" id="WP_056760739.1">
    <property type="nucleotide sequence ID" value="NZ_JAVDRL010000003.1"/>
</dbReference>
<keyword evidence="3 6" id="KW-0812">Transmembrane</keyword>
<dbReference type="Pfam" id="PF00482">
    <property type="entry name" value="T2SSF"/>
    <property type="match status" value="1"/>
</dbReference>
<sequence length="326" mass="34910">MLFILAGVLGFITIAGLGFVLAGGGDSGSAKTVKRAQLIAGGDRQAVAARAKAAASTPDARRKQILKTLKEQDQKKKKATLTIAARLRAAGLGENVRMFWIISGVIGLSVGLVLLVLRQMPIIALGAAFAAGFGLPRWVVGMMAKARTKKFTNAFSDAIDIIVRGIKSGLPVHDCLKIIGKECPEPLAGEFRVLVENTGMGMSMDQALERMYERMPTNELRFFTIVLTIQAKTGGNLAEALGNLSAVLRARKLMVEKIKALSAEAIASAFIIGCLPPSVVALISIVAPSYMAPMFSDPRGHLMLMAAGFWMSLGIFVMRKMINFKF</sequence>
<evidence type="ECO:0000256" key="4">
    <source>
        <dbReference type="ARBA" id="ARBA00022989"/>
    </source>
</evidence>
<dbReference type="InterPro" id="IPR018076">
    <property type="entry name" value="T2SS_GspF_dom"/>
</dbReference>
<evidence type="ECO:0000256" key="2">
    <source>
        <dbReference type="ARBA" id="ARBA00022475"/>
    </source>
</evidence>
<dbReference type="Proteomes" id="UP001262754">
    <property type="component" value="Unassembled WGS sequence"/>
</dbReference>
<accession>A0ABU1MWW4</accession>
<evidence type="ECO:0000256" key="3">
    <source>
        <dbReference type="ARBA" id="ARBA00022692"/>
    </source>
</evidence>
<evidence type="ECO:0000256" key="5">
    <source>
        <dbReference type="ARBA" id="ARBA00023136"/>
    </source>
</evidence>
<evidence type="ECO:0000313" key="9">
    <source>
        <dbReference type="Proteomes" id="UP001262754"/>
    </source>
</evidence>
<dbReference type="InterPro" id="IPR042094">
    <property type="entry name" value="T2SS_GspF_sf"/>
</dbReference>
<reference evidence="8 9" key="1">
    <citation type="submission" date="2023-07" db="EMBL/GenBank/DDBJ databases">
        <title>Sorghum-associated microbial communities from plants grown in Nebraska, USA.</title>
        <authorList>
            <person name="Schachtman D."/>
        </authorList>
    </citation>
    <scope>NUCLEOTIDE SEQUENCE [LARGE SCALE GENOMIC DNA]</scope>
    <source>
        <strain evidence="8 9">DS2154</strain>
    </source>
</reference>
<organism evidence="8 9">
    <name type="scientific">Caulobacter rhizosphaerae</name>
    <dbReference type="NCBI Taxonomy" id="2010972"/>
    <lineage>
        <taxon>Bacteria</taxon>
        <taxon>Pseudomonadati</taxon>
        <taxon>Pseudomonadota</taxon>
        <taxon>Alphaproteobacteria</taxon>
        <taxon>Caulobacterales</taxon>
        <taxon>Caulobacteraceae</taxon>
        <taxon>Caulobacter</taxon>
    </lineage>
</organism>
<dbReference type="PANTHER" id="PTHR35007:SF1">
    <property type="entry name" value="PILUS ASSEMBLY PROTEIN"/>
    <property type="match status" value="1"/>
</dbReference>
<evidence type="ECO:0000256" key="6">
    <source>
        <dbReference type="SAM" id="Phobius"/>
    </source>
</evidence>
<feature type="transmembrane region" description="Helical" evidence="6">
    <location>
        <begin position="122"/>
        <end position="140"/>
    </location>
</feature>
<keyword evidence="9" id="KW-1185">Reference proteome</keyword>
<feature type="domain" description="Type II secretion system protein GspF" evidence="7">
    <location>
        <begin position="160"/>
        <end position="283"/>
    </location>
</feature>
<feature type="transmembrane region" description="Helical" evidence="6">
    <location>
        <begin position="299"/>
        <end position="318"/>
    </location>
</feature>
<feature type="transmembrane region" description="Helical" evidence="6">
    <location>
        <begin position="96"/>
        <end position="116"/>
    </location>
</feature>
<feature type="transmembrane region" description="Helical" evidence="6">
    <location>
        <begin position="6"/>
        <end position="25"/>
    </location>
</feature>